<dbReference type="EMBL" id="FUZF01000003">
    <property type="protein sequence ID" value="SKB56856.1"/>
    <property type="molecule type" value="Genomic_DNA"/>
</dbReference>
<feature type="compositionally biased region" description="Basic residues" evidence="1">
    <location>
        <begin position="52"/>
        <end position="70"/>
    </location>
</feature>
<evidence type="ECO:0000313" key="2">
    <source>
        <dbReference type="EMBL" id="SKB56856.1"/>
    </source>
</evidence>
<accession>A0A1T5CBZ1</accession>
<reference evidence="3" key="1">
    <citation type="submission" date="2017-02" db="EMBL/GenBank/DDBJ databases">
        <authorList>
            <person name="Varghese N."/>
            <person name="Submissions S."/>
        </authorList>
    </citation>
    <scope>NUCLEOTIDE SEQUENCE [LARGE SCALE GENOMIC DNA]</scope>
    <source>
        <strain evidence="3">DSM 24091</strain>
    </source>
</reference>
<evidence type="ECO:0000256" key="1">
    <source>
        <dbReference type="SAM" id="MobiDB-lite"/>
    </source>
</evidence>
<dbReference type="RefSeq" id="WP_079642294.1">
    <property type="nucleotide sequence ID" value="NZ_FUZF01000003.1"/>
</dbReference>
<evidence type="ECO:0008006" key="4">
    <source>
        <dbReference type="Google" id="ProtNLM"/>
    </source>
</evidence>
<dbReference type="Proteomes" id="UP000190150">
    <property type="component" value="Unassembled WGS sequence"/>
</dbReference>
<proteinExistence type="predicted"/>
<feature type="region of interest" description="Disordered" evidence="1">
    <location>
        <begin position="28"/>
        <end position="70"/>
    </location>
</feature>
<dbReference type="PROSITE" id="PS51257">
    <property type="entry name" value="PROKAR_LIPOPROTEIN"/>
    <property type="match status" value="1"/>
</dbReference>
<keyword evidence="3" id="KW-1185">Reference proteome</keyword>
<protein>
    <recommendedName>
        <fullName evidence="4">Quinol oxidase subunit 4</fullName>
    </recommendedName>
</protein>
<name>A0A1T5CBZ1_9SPHI</name>
<dbReference type="OrthoDB" id="680152at2"/>
<evidence type="ECO:0000313" key="3">
    <source>
        <dbReference type="Proteomes" id="UP000190150"/>
    </source>
</evidence>
<organism evidence="2 3">
    <name type="scientific">Sphingobacterium nematocida</name>
    <dbReference type="NCBI Taxonomy" id="1513896"/>
    <lineage>
        <taxon>Bacteria</taxon>
        <taxon>Pseudomonadati</taxon>
        <taxon>Bacteroidota</taxon>
        <taxon>Sphingobacteriia</taxon>
        <taxon>Sphingobacteriales</taxon>
        <taxon>Sphingobacteriaceae</taxon>
        <taxon>Sphingobacterium</taxon>
    </lineage>
</organism>
<sequence>MKREIILILIALFTLSLSSCYVNKHPHGHVPPGQAKKIHGEKSAKRYAPGQQKKHHKKGKGHYKHSVYLD</sequence>
<gene>
    <name evidence="2" type="ORF">SAMN05660841_01301</name>
</gene>
<dbReference type="AlphaFoldDB" id="A0A1T5CBZ1"/>